<gene>
    <name evidence="1" type="ORF">CLV88_10169</name>
</gene>
<reference evidence="1 2" key="1">
    <citation type="submission" date="2018-03" db="EMBL/GenBank/DDBJ databases">
        <title>Genomic Encyclopedia of Archaeal and Bacterial Type Strains, Phase II (KMG-II): from individual species to whole genera.</title>
        <authorList>
            <person name="Goeker M."/>
        </authorList>
    </citation>
    <scope>NUCLEOTIDE SEQUENCE [LARGE SCALE GENOMIC DNA]</scope>
    <source>
        <strain evidence="1 2">DSM 100673</strain>
    </source>
</reference>
<proteinExistence type="predicted"/>
<dbReference type="EMBL" id="PYGJ01000001">
    <property type="protein sequence ID" value="PSL21646.1"/>
    <property type="molecule type" value="Genomic_DNA"/>
</dbReference>
<protein>
    <submittedName>
        <fullName evidence="1">Uncharacterized protein</fullName>
    </submittedName>
</protein>
<organism evidence="1 2">
    <name type="scientific">Shimia abyssi</name>
    <dbReference type="NCBI Taxonomy" id="1662395"/>
    <lineage>
        <taxon>Bacteria</taxon>
        <taxon>Pseudomonadati</taxon>
        <taxon>Pseudomonadota</taxon>
        <taxon>Alphaproteobacteria</taxon>
        <taxon>Rhodobacterales</taxon>
        <taxon>Roseobacteraceae</taxon>
    </lineage>
</organism>
<accession>A0A2P8FIV6</accession>
<sequence>MKSYSPVFVVRDEWQAALDELQASHGRET</sequence>
<dbReference type="Proteomes" id="UP000240418">
    <property type="component" value="Unassembled WGS sequence"/>
</dbReference>
<comment type="caution">
    <text evidence="1">The sequence shown here is derived from an EMBL/GenBank/DDBJ whole genome shotgun (WGS) entry which is preliminary data.</text>
</comment>
<dbReference type="AlphaFoldDB" id="A0A2P8FIV6"/>
<keyword evidence="2" id="KW-1185">Reference proteome</keyword>
<evidence type="ECO:0000313" key="1">
    <source>
        <dbReference type="EMBL" id="PSL21646.1"/>
    </source>
</evidence>
<name>A0A2P8FIV6_9RHOB</name>
<evidence type="ECO:0000313" key="2">
    <source>
        <dbReference type="Proteomes" id="UP000240418"/>
    </source>
</evidence>